<proteinExistence type="predicted"/>
<dbReference type="SUPFAM" id="SSF81301">
    <property type="entry name" value="Nucleotidyltransferase"/>
    <property type="match status" value="1"/>
</dbReference>
<feature type="domain" description="Polymerase nucleotidyl transferase" evidence="1">
    <location>
        <begin position="36"/>
        <end position="72"/>
    </location>
</feature>
<dbReference type="CDD" id="cd05403">
    <property type="entry name" value="NT_KNTase_like"/>
    <property type="match status" value="1"/>
</dbReference>
<dbReference type="EMBL" id="UINC01118818">
    <property type="protein sequence ID" value="SVC92206.1"/>
    <property type="molecule type" value="Genomic_DNA"/>
</dbReference>
<protein>
    <recommendedName>
        <fullName evidence="1">Polymerase nucleotidyl transferase domain-containing protein</fullName>
    </recommendedName>
</protein>
<organism evidence="2">
    <name type="scientific">marine metagenome</name>
    <dbReference type="NCBI Taxonomy" id="408172"/>
    <lineage>
        <taxon>unclassified sequences</taxon>
        <taxon>metagenomes</taxon>
        <taxon>ecological metagenomes</taxon>
    </lineage>
</organism>
<evidence type="ECO:0000313" key="2">
    <source>
        <dbReference type="EMBL" id="SVC92206.1"/>
    </source>
</evidence>
<dbReference type="GO" id="GO:0016779">
    <property type="term" value="F:nucleotidyltransferase activity"/>
    <property type="evidence" value="ECO:0007669"/>
    <property type="project" value="InterPro"/>
</dbReference>
<accession>A0A382R3F4</accession>
<dbReference type="InterPro" id="IPR043519">
    <property type="entry name" value="NT_sf"/>
</dbReference>
<name>A0A382R3F4_9ZZZZ</name>
<evidence type="ECO:0000259" key="1">
    <source>
        <dbReference type="Pfam" id="PF01909"/>
    </source>
</evidence>
<dbReference type="AlphaFoldDB" id="A0A382R3F4"/>
<dbReference type="Pfam" id="PF01909">
    <property type="entry name" value="NTP_transf_2"/>
    <property type="match status" value="1"/>
</dbReference>
<sequence>MSLRTGPRPIKYWTPDMKKDFWDFVVETMREKSALSDEKVYDISIGGSVARGDCRPDSDIDAVIWMDDLISKLVEKYTNNYKLPYKDFLNFPIFVYWRGIPVQFSLADRLWDNNYNGYILTHFSLLKDKFLDYGSEHDDDVFLSHYQKTKEMTMGLGYDPDLKLYGDSILSDIEYSEDRYESQISDISNSIIELFSSMNTGIDNTATLCCVDLIPSDGELKVVNFNTNCLLTEEIIDNFDF</sequence>
<gene>
    <name evidence="2" type="ORF">METZ01_LOCUS345060</name>
</gene>
<feature type="non-terminal residue" evidence="2">
    <location>
        <position position="241"/>
    </location>
</feature>
<reference evidence="2" key="1">
    <citation type="submission" date="2018-05" db="EMBL/GenBank/DDBJ databases">
        <authorList>
            <person name="Lanie J.A."/>
            <person name="Ng W.-L."/>
            <person name="Kazmierczak K.M."/>
            <person name="Andrzejewski T.M."/>
            <person name="Davidsen T.M."/>
            <person name="Wayne K.J."/>
            <person name="Tettelin H."/>
            <person name="Glass J.I."/>
            <person name="Rusch D."/>
            <person name="Podicherti R."/>
            <person name="Tsui H.-C.T."/>
            <person name="Winkler M.E."/>
        </authorList>
    </citation>
    <scope>NUCLEOTIDE SEQUENCE</scope>
</reference>
<dbReference type="InterPro" id="IPR002934">
    <property type="entry name" value="Polymerase_NTP_transf_dom"/>
</dbReference>
<dbReference type="Gene3D" id="3.30.460.10">
    <property type="entry name" value="Beta Polymerase, domain 2"/>
    <property type="match status" value="1"/>
</dbReference>